<keyword evidence="1" id="KW-0472">Membrane</keyword>
<dbReference type="InterPro" id="IPR019430">
    <property type="entry name" value="7TM_GPCR_serpentine_rcpt_Srx"/>
</dbReference>
<organism evidence="3 4">
    <name type="scientific">Steinernema hermaphroditum</name>
    <dbReference type="NCBI Taxonomy" id="289476"/>
    <lineage>
        <taxon>Eukaryota</taxon>
        <taxon>Metazoa</taxon>
        <taxon>Ecdysozoa</taxon>
        <taxon>Nematoda</taxon>
        <taxon>Chromadorea</taxon>
        <taxon>Rhabditida</taxon>
        <taxon>Tylenchina</taxon>
        <taxon>Panagrolaimomorpha</taxon>
        <taxon>Strongyloidoidea</taxon>
        <taxon>Steinernematidae</taxon>
        <taxon>Steinernema</taxon>
    </lineage>
</organism>
<sequence length="315" mass="35620">MEAPSEPTTDRHIAVSMLIVLGTTGFLVNLFAIYGIKKSTTFGASFGRLCISQCLGNCSNCATAAFIVGTITLVKPEFHTTYWGARSAQLLTFFFYGDFFSHFFAALNRLCAIRFPIKYAVLFSPRNTNIALALCWLCAAIEATPKFFSDCMIYFDVNSLGTTFTSTACNSFMEIYFNFYLDLAFNAMIFLCDVFTLVNLRSATKHNTHSTELKKKKFQQDVRFFFQTLCQAAVGFIEVLCFFVFSNMVESRFAKFMLTTFAWMLQQTLDGAMIIFFNKELRSIRLKITVVSVPSAKFGQSTQEARRPPQMSDIL</sequence>
<protein>
    <recommendedName>
        <fullName evidence="2">7TM GPCR serpentine receptor class x (Srx) domain-containing protein</fullName>
    </recommendedName>
</protein>
<keyword evidence="1" id="KW-0812">Transmembrane</keyword>
<accession>A0AA39H9H1</accession>
<keyword evidence="4" id="KW-1185">Reference proteome</keyword>
<dbReference type="PANTHER" id="PTHR23017:SF3">
    <property type="entry name" value="G-PROTEIN COUPLED RECEPTORS FAMILY 1 PROFILE DOMAIN-CONTAINING PROTEIN"/>
    <property type="match status" value="1"/>
</dbReference>
<proteinExistence type="predicted"/>
<evidence type="ECO:0000256" key="1">
    <source>
        <dbReference type="SAM" id="Phobius"/>
    </source>
</evidence>
<dbReference type="SUPFAM" id="SSF81321">
    <property type="entry name" value="Family A G protein-coupled receptor-like"/>
    <property type="match status" value="1"/>
</dbReference>
<gene>
    <name evidence="3" type="ORF">QR680_015940</name>
</gene>
<dbReference type="PANTHER" id="PTHR23017">
    <property type="entry name" value="SERPENTINE RECEPTOR, CLASS X"/>
    <property type="match status" value="1"/>
</dbReference>
<feature type="transmembrane region" description="Helical" evidence="1">
    <location>
        <begin position="54"/>
        <end position="74"/>
    </location>
</feature>
<feature type="transmembrane region" description="Helical" evidence="1">
    <location>
        <begin position="94"/>
        <end position="117"/>
    </location>
</feature>
<dbReference type="CDD" id="cd00637">
    <property type="entry name" value="7tm_classA_rhodopsin-like"/>
    <property type="match status" value="1"/>
</dbReference>
<feature type="transmembrane region" description="Helical" evidence="1">
    <location>
        <begin position="129"/>
        <end position="148"/>
    </location>
</feature>
<keyword evidence="1" id="KW-1133">Transmembrane helix</keyword>
<feature type="transmembrane region" description="Helical" evidence="1">
    <location>
        <begin position="224"/>
        <end position="245"/>
    </location>
</feature>
<reference evidence="3" key="1">
    <citation type="submission" date="2023-06" db="EMBL/GenBank/DDBJ databases">
        <title>Genomic analysis of the entomopathogenic nematode Steinernema hermaphroditum.</title>
        <authorList>
            <person name="Schwarz E.M."/>
            <person name="Heppert J.K."/>
            <person name="Baniya A."/>
            <person name="Schwartz H.T."/>
            <person name="Tan C.-H."/>
            <person name="Antoshechkin I."/>
            <person name="Sternberg P.W."/>
            <person name="Goodrich-Blair H."/>
            <person name="Dillman A.R."/>
        </authorList>
    </citation>
    <scope>NUCLEOTIDE SEQUENCE</scope>
    <source>
        <strain evidence="3">PS9179</strain>
        <tissue evidence="3">Whole animal</tissue>
    </source>
</reference>
<evidence type="ECO:0000313" key="4">
    <source>
        <dbReference type="Proteomes" id="UP001175271"/>
    </source>
</evidence>
<evidence type="ECO:0000313" key="3">
    <source>
        <dbReference type="EMBL" id="KAK0401725.1"/>
    </source>
</evidence>
<dbReference type="Pfam" id="PF10328">
    <property type="entry name" value="7TM_GPCR_Srx"/>
    <property type="match status" value="1"/>
</dbReference>
<dbReference type="AlphaFoldDB" id="A0AA39H9H1"/>
<feature type="domain" description="7TM GPCR serpentine receptor class x (Srx)" evidence="2">
    <location>
        <begin position="19"/>
        <end position="278"/>
    </location>
</feature>
<name>A0AA39H9H1_9BILA</name>
<dbReference type="EMBL" id="JAUCMV010000004">
    <property type="protein sequence ID" value="KAK0401725.1"/>
    <property type="molecule type" value="Genomic_DNA"/>
</dbReference>
<feature type="transmembrane region" description="Helical" evidence="1">
    <location>
        <begin position="183"/>
        <end position="203"/>
    </location>
</feature>
<comment type="caution">
    <text evidence="3">The sequence shown here is derived from an EMBL/GenBank/DDBJ whole genome shotgun (WGS) entry which is preliminary data.</text>
</comment>
<feature type="transmembrane region" description="Helical" evidence="1">
    <location>
        <begin position="257"/>
        <end position="277"/>
    </location>
</feature>
<dbReference type="Gene3D" id="1.20.1070.10">
    <property type="entry name" value="Rhodopsin 7-helix transmembrane proteins"/>
    <property type="match status" value="1"/>
</dbReference>
<dbReference type="Proteomes" id="UP001175271">
    <property type="component" value="Unassembled WGS sequence"/>
</dbReference>
<feature type="transmembrane region" description="Helical" evidence="1">
    <location>
        <begin position="12"/>
        <end position="34"/>
    </location>
</feature>
<evidence type="ECO:0000259" key="2">
    <source>
        <dbReference type="Pfam" id="PF10328"/>
    </source>
</evidence>